<name>A0ABR7ZWX8_9CYAN</name>
<dbReference type="RefSeq" id="WP_190403319.1">
    <property type="nucleotide sequence ID" value="NZ_JACJQB010000016.1"/>
</dbReference>
<reference evidence="2 3" key="1">
    <citation type="journal article" date="2020" name="ISME J.">
        <title>Comparative genomics reveals insights into cyanobacterial evolution and habitat adaptation.</title>
        <authorList>
            <person name="Chen M.Y."/>
            <person name="Teng W.K."/>
            <person name="Zhao L."/>
            <person name="Hu C.X."/>
            <person name="Zhou Y.K."/>
            <person name="Han B.P."/>
            <person name="Song L.R."/>
            <person name="Shu W.S."/>
        </authorList>
    </citation>
    <scope>NUCLEOTIDE SEQUENCE [LARGE SCALE GENOMIC DNA]</scope>
    <source>
        <strain evidence="2 3">FACHB-723</strain>
    </source>
</reference>
<dbReference type="SUPFAM" id="SSF56925">
    <property type="entry name" value="OMPA-like"/>
    <property type="match status" value="1"/>
</dbReference>
<comment type="caution">
    <text evidence="2">The sequence shown here is derived from an EMBL/GenBank/DDBJ whole genome shotgun (WGS) entry which is preliminary data.</text>
</comment>
<dbReference type="InterPro" id="IPR011250">
    <property type="entry name" value="OMP/PagP_B-barrel"/>
</dbReference>
<organism evidence="2 3">
    <name type="scientific">Pseudanabaena mucicola FACHB-723</name>
    <dbReference type="NCBI Taxonomy" id="2692860"/>
    <lineage>
        <taxon>Bacteria</taxon>
        <taxon>Bacillati</taxon>
        <taxon>Cyanobacteriota</taxon>
        <taxon>Cyanophyceae</taxon>
        <taxon>Pseudanabaenales</taxon>
        <taxon>Pseudanabaenaceae</taxon>
        <taxon>Pseudanabaena</taxon>
    </lineage>
</organism>
<feature type="chain" id="PRO_5046895762" description="Outer membrane protein beta-barrel domain-containing protein" evidence="1">
    <location>
        <begin position="24"/>
        <end position="258"/>
    </location>
</feature>
<keyword evidence="1" id="KW-0732">Signal</keyword>
<evidence type="ECO:0000256" key="1">
    <source>
        <dbReference type="SAM" id="SignalP"/>
    </source>
</evidence>
<feature type="signal peptide" evidence="1">
    <location>
        <begin position="1"/>
        <end position="23"/>
    </location>
</feature>
<evidence type="ECO:0000313" key="3">
    <source>
        <dbReference type="Proteomes" id="UP000642094"/>
    </source>
</evidence>
<dbReference type="Proteomes" id="UP000642094">
    <property type="component" value="Unassembled WGS sequence"/>
</dbReference>
<sequence length="258" mass="27462">MKLNLLVGINLYLVISSVAGVQAKTDAIIDLEKPTKCPALIQKKEVRQVTTPVKNLAMVECVKLPEGKVSTVAALTDVPQTNASSFNKNETAIPPTNASSFSKNETAIAQILPPTDSNGNRIFRSTRSGPSYIGVGLNFGVTGSGNLGDRSFVILSKLGLTETISVRPSIFLLRDFATLLIPVTYDFEPQQPFSDFRFAPYLGGGIAIDTGSNSSYGPLLTAGVDIPLSSNFTINVATNLAFLRNTDLGIVVGVGYNF</sequence>
<gene>
    <name evidence="2" type="ORF">H6F41_09955</name>
</gene>
<accession>A0ABR7ZWX8</accession>
<keyword evidence="3" id="KW-1185">Reference proteome</keyword>
<protein>
    <recommendedName>
        <fullName evidence="4">Outer membrane protein beta-barrel domain-containing protein</fullName>
    </recommendedName>
</protein>
<dbReference type="EMBL" id="JACJQB010000016">
    <property type="protein sequence ID" value="MBD2188468.1"/>
    <property type="molecule type" value="Genomic_DNA"/>
</dbReference>
<proteinExistence type="predicted"/>
<evidence type="ECO:0000313" key="2">
    <source>
        <dbReference type="EMBL" id="MBD2188468.1"/>
    </source>
</evidence>
<evidence type="ECO:0008006" key="4">
    <source>
        <dbReference type="Google" id="ProtNLM"/>
    </source>
</evidence>